<protein>
    <submittedName>
        <fullName evidence="6">Hypothetical conserved protein</fullName>
    </submittedName>
</protein>
<keyword evidence="2 5" id="KW-0812">Transmembrane</keyword>
<dbReference type="InterPro" id="IPR050598">
    <property type="entry name" value="AminoAcid_Transporter"/>
</dbReference>
<keyword evidence="3 5" id="KW-1133">Transmembrane helix</keyword>
<feature type="transmembrane region" description="Helical" evidence="5">
    <location>
        <begin position="26"/>
        <end position="45"/>
    </location>
</feature>
<feature type="transmembrane region" description="Helical" evidence="5">
    <location>
        <begin position="422"/>
        <end position="439"/>
    </location>
</feature>
<evidence type="ECO:0000256" key="5">
    <source>
        <dbReference type="SAM" id="Phobius"/>
    </source>
</evidence>
<feature type="transmembrane region" description="Helical" evidence="5">
    <location>
        <begin position="165"/>
        <end position="185"/>
    </location>
</feature>
<dbReference type="PANTHER" id="PTHR11785:SF512">
    <property type="entry name" value="SOBREMESA, ISOFORM B"/>
    <property type="match status" value="1"/>
</dbReference>
<dbReference type="Gene3D" id="1.20.1740.10">
    <property type="entry name" value="Amino acid/polyamine transporter I"/>
    <property type="match status" value="1"/>
</dbReference>
<comment type="subcellular location">
    <subcellularLocation>
        <location evidence="1">Membrane</location>
        <topology evidence="1">Multi-pass membrane protein</topology>
    </subcellularLocation>
</comment>
<keyword evidence="4 5" id="KW-0472">Membrane</keyword>
<evidence type="ECO:0000256" key="3">
    <source>
        <dbReference type="ARBA" id="ARBA00022989"/>
    </source>
</evidence>
<feature type="transmembrane region" description="Helical" evidence="5">
    <location>
        <begin position="285"/>
        <end position="310"/>
    </location>
</feature>
<dbReference type="PANTHER" id="PTHR11785">
    <property type="entry name" value="AMINO ACID TRANSPORTER"/>
    <property type="match status" value="1"/>
</dbReference>
<evidence type="ECO:0000256" key="1">
    <source>
        <dbReference type="ARBA" id="ARBA00004141"/>
    </source>
</evidence>
<feature type="transmembrane region" description="Helical" evidence="5">
    <location>
        <begin position="397"/>
        <end position="416"/>
    </location>
</feature>
<feature type="transmembrane region" description="Helical" evidence="5">
    <location>
        <begin position="135"/>
        <end position="153"/>
    </location>
</feature>
<reference evidence="6" key="2">
    <citation type="journal article" date="2012" name="PLoS ONE">
        <title>A Deeply Branching Thermophilic Bacterium with an Ancient Acetyl-CoA Pathway Dominates a Subsurface Ecosystem.</title>
        <authorList>
            <person name="Takami H."/>
            <person name="Noguchi H."/>
            <person name="Takaki Y."/>
            <person name="Uchiyama I."/>
            <person name="Toyoda A."/>
            <person name="Nishi S."/>
            <person name="Chee G.-J."/>
            <person name="Arai W."/>
            <person name="Nunoura T."/>
            <person name="Itoh T."/>
            <person name="Hattori M."/>
            <person name="Takai K."/>
        </authorList>
    </citation>
    <scope>NUCLEOTIDE SEQUENCE</scope>
</reference>
<dbReference type="PIRSF" id="PIRSF006060">
    <property type="entry name" value="AA_transporter"/>
    <property type="match status" value="1"/>
</dbReference>
<dbReference type="EMBL" id="AP011704">
    <property type="protein sequence ID" value="BAL54943.1"/>
    <property type="molecule type" value="Genomic_DNA"/>
</dbReference>
<evidence type="ECO:0000256" key="4">
    <source>
        <dbReference type="ARBA" id="ARBA00023136"/>
    </source>
</evidence>
<feature type="transmembrane region" description="Helical" evidence="5">
    <location>
        <begin position="338"/>
        <end position="358"/>
    </location>
</feature>
<dbReference type="InterPro" id="IPR002293">
    <property type="entry name" value="AA/rel_permease1"/>
</dbReference>
<dbReference type="GO" id="GO:0015179">
    <property type="term" value="F:L-amino acid transmembrane transporter activity"/>
    <property type="evidence" value="ECO:0007669"/>
    <property type="project" value="TreeGrafter"/>
</dbReference>
<feature type="transmembrane region" description="Helical" evidence="5">
    <location>
        <begin position="205"/>
        <end position="230"/>
    </location>
</feature>
<evidence type="ECO:0000313" key="6">
    <source>
        <dbReference type="EMBL" id="BAL54943.1"/>
    </source>
</evidence>
<dbReference type="AlphaFoldDB" id="H5SFK7"/>
<dbReference type="GO" id="GO:0016020">
    <property type="term" value="C:membrane"/>
    <property type="evidence" value="ECO:0007669"/>
    <property type="project" value="UniProtKB-SubCell"/>
</dbReference>
<sequence length="461" mass="50514">MARAETSAHPGLIRGIGLLQATSTNMLNMIGIGPFITLPIMIATMGGPHALIGWIVGALISLCDGLVWAELGAAMPGSGGPYLYLQQAYGPNRWGRLMSFLYIWQTIFIAPLSIASGAVGFALYTKYFWPTMTAWETKLLAAGLCLFVTALLYRDIRSVGRVSVALWIVVMLTVGWVVISGLRHFEWRLVLDLPPEAFRLSREFLMGLGGATLIAMYSYGGYFNVCLFGGEVKDPGSTIPRSIILAILAVAALYITMSVTILGVIPWRDAMRSSSIVSDFIARLYGPWAGSLVTGLILWASLGSIFAILLGYSRVPYAAAVEGRFFAPFARLHPTKRFPAFSLVTVGLLSAAACWFTLDAIIKALLVIQIVIQYIAQIAAVVLIRHFRPDIARPFRMWLYPVPVLIAFLGWMYILISSGLPFILAGLGLLFLGTGAYLWRAYRKREWPFVPKPAGEVSLHP</sequence>
<evidence type="ECO:0000256" key="2">
    <source>
        <dbReference type="ARBA" id="ARBA00022692"/>
    </source>
</evidence>
<proteinExistence type="predicted"/>
<organism evidence="6">
    <name type="scientific">uncultured Acidobacteriota bacterium</name>
    <dbReference type="NCBI Taxonomy" id="171953"/>
    <lineage>
        <taxon>Bacteria</taxon>
        <taxon>Pseudomonadati</taxon>
        <taxon>Acidobacteriota</taxon>
        <taxon>environmental samples</taxon>
    </lineage>
</organism>
<name>H5SFK7_9BACT</name>
<feature type="transmembrane region" description="Helical" evidence="5">
    <location>
        <begin position="101"/>
        <end position="123"/>
    </location>
</feature>
<feature type="transmembrane region" description="Helical" evidence="5">
    <location>
        <begin position="242"/>
        <end position="265"/>
    </location>
</feature>
<gene>
    <name evidence="6" type="ORF">HGMM_F22A10C19</name>
</gene>
<reference evidence="6" key="1">
    <citation type="journal article" date="2005" name="Environ. Microbiol.">
        <title>Genetic and functional properties of uncultivated thermophilic crenarchaeotes from a subsurface gold mine as revealed by analysis of genome fragments.</title>
        <authorList>
            <person name="Nunoura T."/>
            <person name="Hirayama H."/>
            <person name="Takami H."/>
            <person name="Oida H."/>
            <person name="Nishi S."/>
            <person name="Shimamura S."/>
            <person name="Suzuki Y."/>
            <person name="Inagaki F."/>
            <person name="Takai K."/>
            <person name="Nealson K.H."/>
            <person name="Horikoshi K."/>
        </authorList>
    </citation>
    <scope>NUCLEOTIDE SEQUENCE</scope>
</reference>
<dbReference type="Pfam" id="PF13520">
    <property type="entry name" value="AA_permease_2"/>
    <property type="match status" value="1"/>
</dbReference>
<accession>H5SFK7</accession>
<feature type="transmembrane region" description="Helical" evidence="5">
    <location>
        <begin position="364"/>
        <end position="385"/>
    </location>
</feature>